<dbReference type="HOGENOM" id="CLU_149952_0_0_4"/>
<organism evidence="1 2">
    <name type="scientific">Neisseria wadsworthii 9715</name>
    <dbReference type="NCBI Taxonomy" id="1030841"/>
    <lineage>
        <taxon>Bacteria</taxon>
        <taxon>Pseudomonadati</taxon>
        <taxon>Pseudomonadota</taxon>
        <taxon>Betaproteobacteria</taxon>
        <taxon>Neisseriales</taxon>
        <taxon>Neisseriaceae</taxon>
        <taxon>Neisseria</taxon>
    </lineage>
</organism>
<dbReference type="STRING" id="1030841.HMPREF9370_0459"/>
<dbReference type="PATRIC" id="fig|1030841.3.peg.454"/>
<sequence>MLDKKFTEYLEEELGRILPDEKKKYEVMFKSLGFGDINQDFVEFWTNYSDEIYGKEGYLVDLSMDLEDFQSSQTQNLREWENLPVNYISFLHNELDDYLFYDKNTDEVYFVEAPNIKNFINKKQFDKKWGNFISFIKYFLDYNE</sequence>
<dbReference type="SUPFAM" id="SSF160631">
    <property type="entry name" value="SMI1/KNR4-like"/>
    <property type="match status" value="1"/>
</dbReference>
<dbReference type="Proteomes" id="UP000005336">
    <property type="component" value="Unassembled WGS sequence"/>
</dbReference>
<dbReference type="AlphaFoldDB" id="G4CN00"/>
<gene>
    <name evidence="1" type="ORF">HMPREF9370_0459</name>
</gene>
<evidence type="ECO:0000313" key="2">
    <source>
        <dbReference type="Proteomes" id="UP000005336"/>
    </source>
</evidence>
<comment type="caution">
    <text evidence="1">The sequence shown here is derived from an EMBL/GenBank/DDBJ whole genome shotgun (WGS) entry which is preliminary data.</text>
</comment>
<evidence type="ECO:0000313" key="1">
    <source>
        <dbReference type="EMBL" id="EGZ50928.1"/>
    </source>
</evidence>
<keyword evidence="2" id="KW-1185">Reference proteome</keyword>
<reference evidence="1 2" key="1">
    <citation type="submission" date="2011-06" db="EMBL/GenBank/DDBJ databases">
        <authorList>
            <person name="Muzny D."/>
            <person name="Qin X."/>
            <person name="Deng J."/>
            <person name="Jiang H."/>
            <person name="Liu Y."/>
            <person name="Qu J."/>
            <person name="Song X.-Z."/>
            <person name="Zhang L."/>
            <person name="Thornton R."/>
            <person name="Coyle M."/>
            <person name="Francisco L."/>
            <person name="Jackson L."/>
            <person name="Javaid M."/>
            <person name="Korchina V."/>
            <person name="Kovar C."/>
            <person name="Mata R."/>
            <person name="Mathew T."/>
            <person name="Ngo R."/>
            <person name="Nguyen L."/>
            <person name="Nguyen N."/>
            <person name="Okwuonu G."/>
            <person name="Ongeri F."/>
            <person name="Pham C."/>
            <person name="Simmons D."/>
            <person name="Wilczek-Boney K."/>
            <person name="Hale W."/>
            <person name="Jakkamsetti A."/>
            <person name="Pham P."/>
            <person name="Ruth R."/>
            <person name="San Lucas F."/>
            <person name="Warren J."/>
            <person name="Zhang J."/>
            <person name="Zhao Z."/>
            <person name="Zhou C."/>
            <person name="Zhu D."/>
            <person name="Lee S."/>
            <person name="Bess C."/>
            <person name="Blankenburg K."/>
            <person name="Forbes L."/>
            <person name="Fu Q."/>
            <person name="Gubbala S."/>
            <person name="Hirani K."/>
            <person name="Jayaseelan J.C."/>
            <person name="Lara F."/>
            <person name="Munidasa M."/>
            <person name="Palculict T."/>
            <person name="Patil S."/>
            <person name="Pu L.-L."/>
            <person name="Saada N."/>
            <person name="Tang L."/>
            <person name="Weissenberger G."/>
            <person name="Zhu Y."/>
            <person name="Hemphill L."/>
            <person name="Shang Y."/>
            <person name="Youmans B."/>
            <person name="Ayvaz T."/>
            <person name="Ross M."/>
            <person name="Santibanez J."/>
            <person name="Aqrawi P."/>
            <person name="Gross S."/>
            <person name="Joshi V."/>
            <person name="Fowler G."/>
            <person name="Nazareth L."/>
            <person name="Reid J."/>
            <person name="Worley K."/>
            <person name="Petrosino J."/>
            <person name="Highlander S."/>
            <person name="Gibbs R."/>
        </authorList>
    </citation>
    <scope>NUCLEOTIDE SEQUENCE [LARGE SCALE GENOMIC DNA]</scope>
    <source>
        <strain evidence="1 2">9715</strain>
    </source>
</reference>
<evidence type="ECO:0008006" key="3">
    <source>
        <dbReference type="Google" id="ProtNLM"/>
    </source>
</evidence>
<accession>G4CN00</accession>
<protein>
    <recommendedName>
        <fullName evidence="3">Knr4/Smi1-like domain-containing protein</fullName>
    </recommendedName>
</protein>
<name>G4CN00_9NEIS</name>
<dbReference type="RefSeq" id="WP_009115605.1">
    <property type="nucleotide sequence ID" value="NZ_JH165159.1"/>
</dbReference>
<dbReference type="OrthoDB" id="2596110at2"/>
<dbReference type="InterPro" id="IPR037883">
    <property type="entry name" value="Knr4/Smi1-like_sf"/>
</dbReference>
<dbReference type="EMBL" id="AGAZ01000018">
    <property type="protein sequence ID" value="EGZ50928.1"/>
    <property type="molecule type" value="Genomic_DNA"/>
</dbReference>
<proteinExistence type="predicted"/>